<evidence type="ECO:0000256" key="1">
    <source>
        <dbReference type="ARBA" id="ARBA00023015"/>
    </source>
</evidence>
<dbReference type="SUPFAM" id="SSF47473">
    <property type="entry name" value="EF-hand"/>
    <property type="match status" value="1"/>
</dbReference>
<dbReference type="Pfam" id="PF00440">
    <property type="entry name" value="TetR_N"/>
    <property type="match status" value="1"/>
</dbReference>
<dbReference type="SUPFAM" id="SSF46689">
    <property type="entry name" value="Homeodomain-like"/>
    <property type="match status" value="1"/>
</dbReference>
<organism evidence="6">
    <name type="scientific">hydrothermal vent metagenome</name>
    <dbReference type="NCBI Taxonomy" id="652676"/>
    <lineage>
        <taxon>unclassified sequences</taxon>
        <taxon>metagenomes</taxon>
        <taxon>ecological metagenomes</taxon>
    </lineage>
</organism>
<feature type="domain" description="EF-hand" evidence="4">
    <location>
        <begin position="66"/>
        <end position="101"/>
    </location>
</feature>
<dbReference type="PROSITE" id="PS50977">
    <property type="entry name" value="HTH_TETR_2"/>
    <property type="match status" value="1"/>
</dbReference>
<feature type="domain" description="HTH tetR-type" evidence="5">
    <location>
        <begin position="14"/>
        <end position="74"/>
    </location>
</feature>
<gene>
    <name evidence="6" type="ORF">MNBD_BACTEROID01-213</name>
</gene>
<keyword evidence="3" id="KW-0804">Transcription</keyword>
<dbReference type="PANTHER" id="PTHR43479:SF11">
    <property type="entry name" value="ACREF_ENVCD OPERON REPRESSOR-RELATED"/>
    <property type="match status" value="1"/>
</dbReference>
<dbReference type="PRINTS" id="PR00455">
    <property type="entry name" value="HTHTETR"/>
</dbReference>
<evidence type="ECO:0000256" key="3">
    <source>
        <dbReference type="ARBA" id="ARBA00023163"/>
    </source>
</evidence>
<evidence type="ECO:0008006" key="7">
    <source>
        <dbReference type="Google" id="ProtNLM"/>
    </source>
</evidence>
<dbReference type="PANTHER" id="PTHR43479">
    <property type="entry name" value="ACREF/ENVCD OPERON REPRESSOR-RELATED"/>
    <property type="match status" value="1"/>
</dbReference>
<dbReference type="InterPro" id="IPR018247">
    <property type="entry name" value="EF_Hand_1_Ca_BS"/>
</dbReference>
<dbReference type="InterPro" id="IPR009057">
    <property type="entry name" value="Homeodomain-like_sf"/>
</dbReference>
<evidence type="ECO:0000256" key="2">
    <source>
        <dbReference type="ARBA" id="ARBA00023125"/>
    </source>
</evidence>
<dbReference type="GO" id="GO:0003677">
    <property type="term" value="F:DNA binding"/>
    <property type="evidence" value="ECO:0007669"/>
    <property type="project" value="UniProtKB-KW"/>
</dbReference>
<dbReference type="GO" id="GO:0005509">
    <property type="term" value="F:calcium ion binding"/>
    <property type="evidence" value="ECO:0007669"/>
    <property type="project" value="InterPro"/>
</dbReference>
<dbReference type="InterPro" id="IPR002048">
    <property type="entry name" value="EF_hand_dom"/>
</dbReference>
<dbReference type="FunFam" id="1.10.10.60:FF:000141">
    <property type="entry name" value="TetR family transcriptional regulator"/>
    <property type="match status" value="1"/>
</dbReference>
<dbReference type="PROSITE" id="PS00018">
    <property type="entry name" value="EF_HAND_1"/>
    <property type="match status" value="1"/>
</dbReference>
<proteinExistence type="predicted"/>
<dbReference type="AlphaFoldDB" id="A0A3B0TXB8"/>
<keyword evidence="2" id="KW-0238">DNA-binding</keyword>
<dbReference type="PROSITE" id="PS50222">
    <property type="entry name" value="EF_HAND_2"/>
    <property type="match status" value="1"/>
</dbReference>
<dbReference type="Gene3D" id="1.10.357.10">
    <property type="entry name" value="Tetracycline Repressor, domain 2"/>
    <property type="match status" value="1"/>
</dbReference>
<accession>A0A3B0TXB8</accession>
<evidence type="ECO:0000259" key="4">
    <source>
        <dbReference type="PROSITE" id="PS50222"/>
    </source>
</evidence>
<protein>
    <recommendedName>
        <fullName evidence="7">HTH tetR-type domain-containing protein</fullName>
    </recommendedName>
</protein>
<dbReference type="InterPro" id="IPR050624">
    <property type="entry name" value="HTH-type_Tx_Regulator"/>
</dbReference>
<sequence length="197" mass="23055">MSPRTSEQFDKIRQEKRTLILDTALELFAENGFHATSISQIAKKAGISKGLSYNYFKSKNEILDEIIKHSFSSIYENFDLNRDGVLTEKEFIFFLRQSFKLVRENRRHWKLYFSLILQPKVSESFKDEYIKIGQPMFKMMYDFIVSMGSTDPEGDLMVISAMIEGAFLYSIVIPDIFPIETMEEKIINAAFRQIKNR</sequence>
<dbReference type="InterPro" id="IPR011992">
    <property type="entry name" value="EF-hand-dom_pair"/>
</dbReference>
<evidence type="ECO:0000313" key="6">
    <source>
        <dbReference type="EMBL" id="VAW21440.1"/>
    </source>
</evidence>
<dbReference type="EMBL" id="UOEP01000145">
    <property type="protein sequence ID" value="VAW21440.1"/>
    <property type="molecule type" value="Genomic_DNA"/>
</dbReference>
<reference evidence="6" key="1">
    <citation type="submission" date="2018-06" db="EMBL/GenBank/DDBJ databases">
        <authorList>
            <person name="Zhirakovskaya E."/>
        </authorList>
    </citation>
    <scope>NUCLEOTIDE SEQUENCE</scope>
</reference>
<evidence type="ECO:0000259" key="5">
    <source>
        <dbReference type="PROSITE" id="PS50977"/>
    </source>
</evidence>
<name>A0A3B0TXB8_9ZZZZ</name>
<dbReference type="InterPro" id="IPR001647">
    <property type="entry name" value="HTH_TetR"/>
</dbReference>
<keyword evidence="1" id="KW-0805">Transcription regulation</keyword>